<dbReference type="PANTHER" id="PTHR12598:SF0">
    <property type="entry name" value="COPPER HOMEOSTASIS PROTEIN CUTC HOMOLOG"/>
    <property type="match status" value="1"/>
</dbReference>
<dbReference type="SUPFAM" id="SSF110395">
    <property type="entry name" value="CutC-like"/>
    <property type="match status" value="1"/>
</dbReference>
<accession>A0A0R2FPS4</accession>
<dbReference type="EMBL" id="JQAR01000029">
    <property type="protein sequence ID" value="KRN26988.1"/>
    <property type="molecule type" value="Genomic_DNA"/>
</dbReference>
<comment type="caution">
    <text evidence="2">Once thought to be involved in copper homeostasis, experiments in E.coli have shown this is not the case.</text>
</comment>
<comment type="similarity">
    <text evidence="1 2">Belongs to the CutC family.</text>
</comment>
<dbReference type="RefSeq" id="WP_235810303.1">
    <property type="nucleotide sequence ID" value="NZ_JBDNJW010000023.1"/>
</dbReference>
<dbReference type="InterPro" id="IPR036822">
    <property type="entry name" value="CutC-like_dom_sf"/>
</dbReference>
<comment type="subcellular location">
    <subcellularLocation>
        <location evidence="2">Cytoplasm</location>
    </subcellularLocation>
</comment>
<dbReference type="PATRIC" id="fig|1618.3.peg.1256"/>
<evidence type="ECO:0000313" key="4">
    <source>
        <dbReference type="Proteomes" id="UP000051727"/>
    </source>
</evidence>
<dbReference type="Proteomes" id="UP000051727">
    <property type="component" value="Unassembled WGS sequence"/>
</dbReference>
<keyword evidence="2" id="KW-0963">Cytoplasm</keyword>
<sequence>MQHYTACSNKEMIILFEVCCGGYQDALNAAIGGASRIELNSALYLGGLTPSAASLILTKENTNLKVICMVRPRPAGFCYNDNEFEQMLLEAKELLRNGADGIAFGCLNNDYTINTKQVEIMCDLVNKYKAEAVFHRAFDCVSNPIQALEVLIKLGIKRILTSGQKPTAIEGIKLIKQLQEIYGQRIEILAGSGINYKNAEKILQFTKVNQLHATCKNYKEDVTTTGAEVSYGYLGNQFFNSYEEVDPQIVKELVKIVEQKE</sequence>
<organism evidence="3 4">
    <name type="scientific">Liquorilactobacillus mali</name>
    <dbReference type="NCBI Taxonomy" id="1618"/>
    <lineage>
        <taxon>Bacteria</taxon>
        <taxon>Bacillati</taxon>
        <taxon>Bacillota</taxon>
        <taxon>Bacilli</taxon>
        <taxon>Lactobacillales</taxon>
        <taxon>Lactobacillaceae</taxon>
        <taxon>Liquorilactobacillus</taxon>
    </lineage>
</organism>
<evidence type="ECO:0000256" key="1">
    <source>
        <dbReference type="ARBA" id="ARBA00007768"/>
    </source>
</evidence>
<dbReference type="Pfam" id="PF03932">
    <property type="entry name" value="CutC"/>
    <property type="match status" value="1"/>
</dbReference>
<reference evidence="3 4" key="1">
    <citation type="journal article" date="2015" name="Genome Announc.">
        <title>Expanding the biotechnology potential of lactobacilli through comparative genomics of 213 strains and associated genera.</title>
        <authorList>
            <person name="Sun Z."/>
            <person name="Harris H.M."/>
            <person name="McCann A."/>
            <person name="Guo C."/>
            <person name="Argimon S."/>
            <person name="Zhang W."/>
            <person name="Yang X."/>
            <person name="Jeffery I.B."/>
            <person name="Cooney J.C."/>
            <person name="Kagawa T.F."/>
            <person name="Liu W."/>
            <person name="Song Y."/>
            <person name="Salvetti E."/>
            <person name="Wrobel A."/>
            <person name="Rasinkangas P."/>
            <person name="Parkhill J."/>
            <person name="Rea M.C."/>
            <person name="O'Sullivan O."/>
            <person name="Ritari J."/>
            <person name="Douillard F.P."/>
            <person name="Paul Ross R."/>
            <person name="Yang R."/>
            <person name="Briner A.E."/>
            <person name="Felis G.E."/>
            <person name="de Vos W.M."/>
            <person name="Barrangou R."/>
            <person name="Klaenhammer T.R."/>
            <person name="Caufield P.W."/>
            <person name="Cui Y."/>
            <person name="Zhang H."/>
            <person name="O'Toole P.W."/>
        </authorList>
    </citation>
    <scope>NUCLEOTIDE SEQUENCE [LARGE SCALE GENOMIC DNA]</scope>
    <source>
        <strain evidence="3 4">ATCC 27304</strain>
    </source>
</reference>
<evidence type="ECO:0000256" key="2">
    <source>
        <dbReference type="HAMAP-Rule" id="MF_00795"/>
    </source>
</evidence>
<dbReference type="PANTHER" id="PTHR12598">
    <property type="entry name" value="COPPER HOMEOSTASIS PROTEIN CUTC"/>
    <property type="match status" value="1"/>
</dbReference>
<dbReference type="CDD" id="cd00945">
    <property type="entry name" value="Aldolase_Class_I"/>
    <property type="match status" value="1"/>
</dbReference>
<dbReference type="Gene3D" id="3.20.20.380">
    <property type="entry name" value="Copper homeostasis (CutC) domain"/>
    <property type="match status" value="1"/>
</dbReference>
<dbReference type="STRING" id="1618.IV36_GL001242"/>
<gene>
    <name evidence="2" type="primary">cutC</name>
    <name evidence="3" type="ORF">IV36_GL001242</name>
</gene>
<proteinExistence type="inferred from homology"/>
<dbReference type="GO" id="GO:0005737">
    <property type="term" value="C:cytoplasm"/>
    <property type="evidence" value="ECO:0007669"/>
    <property type="project" value="UniProtKB-SubCell"/>
</dbReference>
<dbReference type="AlphaFoldDB" id="A0A0R2FPS4"/>
<dbReference type="InterPro" id="IPR005627">
    <property type="entry name" value="CutC-like"/>
</dbReference>
<evidence type="ECO:0000313" key="3">
    <source>
        <dbReference type="EMBL" id="KRN26988.1"/>
    </source>
</evidence>
<protein>
    <recommendedName>
        <fullName evidence="2">PF03932 family protein CutC</fullName>
    </recommendedName>
</protein>
<dbReference type="HAMAP" id="MF_00795">
    <property type="entry name" value="CutC"/>
    <property type="match status" value="1"/>
</dbReference>
<dbReference type="GO" id="GO:0005507">
    <property type="term" value="F:copper ion binding"/>
    <property type="evidence" value="ECO:0007669"/>
    <property type="project" value="TreeGrafter"/>
</dbReference>
<name>A0A0R2FPS4_9LACO</name>
<comment type="caution">
    <text evidence="3">The sequence shown here is derived from an EMBL/GenBank/DDBJ whole genome shotgun (WGS) entry which is preliminary data.</text>
</comment>